<proteinExistence type="inferred from homology"/>
<evidence type="ECO:0000313" key="4">
    <source>
        <dbReference type="EMBL" id="GAX74211.1"/>
    </source>
</evidence>
<dbReference type="InterPro" id="IPR013961">
    <property type="entry name" value="RAI1"/>
</dbReference>
<dbReference type="OrthoDB" id="5853397at2759"/>
<keyword evidence="5" id="KW-1185">Reference proteome</keyword>
<comment type="function">
    <text evidence="2">Decapping enzyme for NAD-capped RNAs: specifically hydrolyzes the nicotinamide adenine dinucleotide (NAD) cap from a subset of RNAs by removing the entire NAD moiety from the 5'-end of an NAD-capped RNA.</text>
</comment>
<dbReference type="GO" id="GO:0000956">
    <property type="term" value="P:nuclear-transcribed mRNA catabolic process"/>
    <property type="evidence" value="ECO:0007669"/>
    <property type="project" value="TreeGrafter"/>
</dbReference>
<evidence type="ECO:0000313" key="5">
    <source>
        <dbReference type="Proteomes" id="UP000232323"/>
    </source>
</evidence>
<evidence type="ECO:0000256" key="2">
    <source>
        <dbReference type="RuleBase" id="RU367113"/>
    </source>
</evidence>
<dbReference type="GO" id="GO:0000166">
    <property type="term" value="F:nucleotide binding"/>
    <property type="evidence" value="ECO:0007669"/>
    <property type="project" value="UniProtKB-KW"/>
</dbReference>
<reference evidence="4 5" key="1">
    <citation type="submission" date="2017-08" db="EMBL/GenBank/DDBJ databases">
        <title>Acidophilic green algal genome provides insights into adaptation to an acidic environment.</title>
        <authorList>
            <person name="Hirooka S."/>
            <person name="Hirose Y."/>
            <person name="Kanesaki Y."/>
            <person name="Higuchi S."/>
            <person name="Fujiwara T."/>
            <person name="Onuma R."/>
            <person name="Era A."/>
            <person name="Ohbayashi R."/>
            <person name="Uzuka A."/>
            <person name="Nozaki H."/>
            <person name="Yoshikawa H."/>
            <person name="Miyagishima S.Y."/>
        </authorList>
    </citation>
    <scope>NUCLEOTIDE SEQUENCE [LARGE SCALE GENOMIC DNA]</scope>
    <source>
        <strain evidence="4 5">NIES-2499</strain>
    </source>
</reference>
<accession>A0A250WTR8</accession>
<comment type="similarity">
    <text evidence="1 2">Belongs to the DXO/Dom3Z family.</text>
</comment>
<dbReference type="Proteomes" id="UP000232323">
    <property type="component" value="Unassembled WGS sequence"/>
</dbReference>
<protein>
    <recommendedName>
        <fullName evidence="2">Decapping nuclease</fullName>
        <ecNumber evidence="2">3.6.1.-</ecNumber>
    </recommendedName>
</protein>
<keyword evidence="2" id="KW-0547">Nucleotide-binding</keyword>
<keyword evidence="2" id="KW-0694">RNA-binding</keyword>
<keyword evidence="2" id="KW-0378">Hydrolase</keyword>
<dbReference type="GO" id="GO:0110155">
    <property type="term" value="P:NAD-cap decapping"/>
    <property type="evidence" value="ECO:0007669"/>
    <property type="project" value="TreeGrafter"/>
</dbReference>
<dbReference type="PANTHER" id="PTHR12395:SF9">
    <property type="entry name" value="DECAPPING AND EXORIBONUCLEASE PROTEIN"/>
    <property type="match status" value="1"/>
</dbReference>
<dbReference type="Pfam" id="PF08652">
    <property type="entry name" value="RAI1"/>
    <property type="match status" value="1"/>
</dbReference>
<dbReference type="GO" id="GO:0005634">
    <property type="term" value="C:nucleus"/>
    <property type="evidence" value="ECO:0007669"/>
    <property type="project" value="UniProtKB-SubCell"/>
</dbReference>
<dbReference type="GO" id="GO:0034353">
    <property type="term" value="F:mRNA 5'-diphosphatase activity"/>
    <property type="evidence" value="ECO:0007669"/>
    <property type="project" value="TreeGrafter"/>
</dbReference>
<keyword evidence="2" id="KW-0479">Metal-binding</keyword>
<dbReference type="AlphaFoldDB" id="A0A250WTR8"/>
<dbReference type="EMBL" id="BEGY01000006">
    <property type="protein sequence ID" value="GAX74211.1"/>
    <property type="molecule type" value="Genomic_DNA"/>
</dbReference>
<sequence length="349" mass="39205">MTHETFSVQSWLSNDKPELIDITKPAVINYWSKLSTKDGGSYQYGSKSGMPTFSKPQLPVDLNSGYPHAFVRKENDTDSTPVEVVIRATQHADVSLSQISVCTFRNNLNKILLTLINRGDAWAVDACMHKGTLFLDIVKTPQRDYPNSDLFTYYGYKFEAVCTGDEELVDSSSEFALVLKLRLGKHTLLMAAEVDCLNPEAAESDVSYERPLSAEQFLELKTIKLQPNKHLRAKSLAQKMPRWWVQSFLAGIPTMVVGGRDDKGILQDIFHLPVPKLPSLAAEASQGFDAWQLLRFGDSVLSWMSTLAKKREDCHLRFKYEPSQQSIVMTTIDDGNLADRLISLLHLTS</sequence>
<gene>
    <name evidence="4" type="ORF">CEUSTIGMA_g1660.t1</name>
</gene>
<comment type="cofactor">
    <cofactor evidence="2">
        <name>a divalent metal cation</name>
        <dbReference type="ChEBI" id="CHEBI:60240"/>
    </cofactor>
</comment>
<dbReference type="InterPro" id="IPR039039">
    <property type="entry name" value="RAI1-like_fam"/>
</dbReference>
<dbReference type="EC" id="3.6.1.-" evidence="2"/>
<organism evidence="4 5">
    <name type="scientific">Chlamydomonas eustigma</name>
    <dbReference type="NCBI Taxonomy" id="1157962"/>
    <lineage>
        <taxon>Eukaryota</taxon>
        <taxon>Viridiplantae</taxon>
        <taxon>Chlorophyta</taxon>
        <taxon>core chlorophytes</taxon>
        <taxon>Chlorophyceae</taxon>
        <taxon>CS clade</taxon>
        <taxon>Chlamydomonadales</taxon>
        <taxon>Chlamydomonadaceae</taxon>
        <taxon>Chlamydomonas</taxon>
    </lineage>
</organism>
<dbReference type="PANTHER" id="PTHR12395">
    <property type="entry name" value="DOM-3 RELATED"/>
    <property type="match status" value="1"/>
</dbReference>
<keyword evidence="2" id="KW-0539">Nucleus</keyword>
<dbReference type="GO" id="GO:0003723">
    <property type="term" value="F:RNA binding"/>
    <property type="evidence" value="ECO:0007669"/>
    <property type="project" value="UniProtKB-KW"/>
</dbReference>
<comment type="subcellular location">
    <subcellularLocation>
        <location evidence="2">Nucleus</location>
    </subcellularLocation>
</comment>
<evidence type="ECO:0000259" key="3">
    <source>
        <dbReference type="Pfam" id="PF08652"/>
    </source>
</evidence>
<keyword evidence="2" id="KW-0540">Nuclease</keyword>
<name>A0A250WTR8_9CHLO</name>
<feature type="domain" description="RAI1-like" evidence="3">
    <location>
        <begin position="35"/>
        <end position="330"/>
    </location>
</feature>
<dbReference type="GO" id="GO:0004518">
    <property type="term" value="F:nuclease activity"/>
    <property type="evidence" value="ECO:0007669"/>
    <property type="project" value="UniProtKB-KW"/>
</dbReference>
<dbReference type="GO" id="GO:0046872">
    <property type="term" value="F:metal ion binding"/>
    <property type="evidence" value="ECO:0007669"/>
    <property type="project" value="UniProtKB-KW"/>
</dbReference>
<comment type="caution">
    <text evidence="4">The sequence shown here is derived from an EMBL/GenBank/DDBJ whole genome shotgun (WGS) entry which is preliminary data.</text>
</comment>
<evidence type="ECO:0000256" key="1">
    <source>
        <dbReference type="ARBA" id="ARBA00006562"/>
    </source>
</evidence>
<dbReference type="STRING" id="1157962.A0A250WTR8"/>
<dbReference type="GO" id="GO:0005829">
    <property type="term" value="C:cytosol"/>
    <property type="evidence" value="ECO:0007669"/>
    <property type="project" value="TreeGrafter"/>
</dbReference>